<name>A0A918TSQ2_9BACT</name>
<gene>
    <name evidence="2" type="ORF">GCM10007100_31280</name>
</gene>
<evidence type="ECO:0000313" key="3">
    <source>
        <dbReference type="Proteomes" id="UP000644507"/>
    </source>
</evidence>
<feature type="signal peptide" evidence="1">
    <location>
        <begin position="1"/>
        <end position="20"/>
    </location>
</feature>
<dbReference type="RefSeq" id="WP_189571922.1">
    <property type="nucleotide sequence ID" value="NZ_BMXI01000014.1"/>
</dbReference>
<evidence type="ECO:0000256" key="1">
    <source>
        <dbReference type="SAM" id="SignalP"/>
    </source>
</evidence>
<organism evidence="2 3">
    <name type="scientific">Roseibacillus persicicus</name>
    <dbReference type="NCBI Taxonomy" id="454148"/>
    <lineage>
        <taxon>Bacteria</taxon>
        <taxon>Pseudomonadati</taxon>
        <taxon>Verrucomicrobiota</taxon>
        <taxon>Verrucomicrobiia</taxon>
        <taxon>Verrucomicrobiales</taxon>
        <taxon>Verrucomicrobiaceae</taxon>
        <taxon>Roseibacillus</taxon>
    </lineage>
</organism>
<dbReference type="SUPFAM" id="SSF75011">
    <property type="entry name" value="3-carboxy-cis,cis-mucoante lactonizing enzyme"/>
    <property type="match status" value="1"/>
</dbReference>
<protein>
    <recommendedName>
        <fullName evidence="4">Choice-of-anchor D domain-containing protein</fullName>
    </recommendedName>
</protein>
<proteinExistence type="predicted"/>
<dbReference type="EMBL" id="BMXI01000014">
    <property type="protein sequence ID" value="GHC61639.1"/>
    <property type="molecule type" value="Genomic_DNA"/>
</dbReference>
<evidence type="ECO:0000313" key="2">
    <source>
        <dbReference type="EMBL" id="GHC61639.1"/>
    </source>
</evidence>
<sequence length="993" mass="105503">MKTIPSLLVGWLTASTSLFAQAPWSGVLMQKGIAAVTCGAPAQDPTGTPISAGNAFTFGLFDVRNPSPSDYGPCQNVFPPTPVTTPIWYAADYHDPTWNARDLGNVFGIAIDDNGQMYTGAHGLYGTYQPLHHRYGNIGGGAASLSAAGTVYRIDKTTGLPTVYCVIPNQQPMTLSTPTFVSGPGLGNLTFDADHNQFFVTSLEDGKIYRVAAGGMTGTVLNSHDPLAPDSGNPGMPSRDDRLWAVEYHEGEVYYSVWHDGSPGNPSEIRKVGLDGSGNFVPSLDVHVAYVPGQAGWAASSPVVDLTFSLDGQTMVAGVRTMATDTRAYNHASGTHLLELVSGSWTPTHFQRTGCNNPDGEGYGGVALGMEGGTQDAVVWTSSADMVANYGPHGLFGVRLSDVPVNGMAVNSWKVPYIAGFANMPMDDRKGSGGDIEILREEACAQIEVREIHCPEEAGSPYTVDLIIDHNLTSTTVNYLQFKPCPTSSLPAGSSTVQPGPAGIVTLSPPLPANTPYPISVTLPASPMGGMVYFKVKLLNETGVECCLETVCVDLPPCDCAEILDTRIDCEPDPATGLNKYTLTFTVQNQTHLSGSPFTFSGATFLPPSGFDQSSIVLSPASIAPGTTGTVSICYYGVPGALCFNLAVHDGTEENCCALTDICLDLPPCDGHTDPEPDTCALARRIPCCPETGTAVVDFTVCNNSAVPRTYSWSFTSTPTVSCPIMLDPSDLSPAAGFIGPVPAFGCMTVSIVVRCDKFQEPGSCANLELCADPGMGLPVVCCSTVIYLPSPDEPVVKLSDPTGDGPIGLTPGEKRELTFKVQNPTDSELPVSLQFFSENGMLAVGEERFEAVLAPQSSQEVVVPITRRDNGDQSPQWTELQVIGKVLHRPLAYLPVQLLDGDRSKALPKVKKIDTIPLPSATVQLDIQTLPGRYYRVEESSDMLGEWSTTECTVTDGGYANGVFLGNGGVVNCSVPCDELEKKMFYRVVRID</sequence>
<dbReference type="AlphaFoldDB" id="A0A918TSQ2"/>
<comment type="caution">
    <text evidence="2">The sequence shown here is derived from an EMBL/GenBank/DDBJ whole genome shotgun (WGS) entry which is preliminary data.</text>
</comment>
<reference evidence="2" key="1">
    <citation type="journal article" date="2014" name="Int. J. Syst. Evol. Microbiol.">
        <title>Complete genome sequence of Corynebacterium casei LMG S-19264T (=DSM 44701T), isolated from a smear-ripened cheese.</title>
        <authorList>
            <consortium name="US DOE Joint Genome Institute (JGI-PGF)"/>
            <person name="Walter F."/>
            <person name="Albersmeier A."/>
            <person name="Kalinowski J."/>
            <person name="Ruckert C."/>
        </authorList>
    </citation>
    <scope>NUCLEOTIDE SEQUENCE</scope>
    <source>
        <strain evidence="2">KCTC 12988</strain>
    </source>
</reference>
<dbReference type="Proteomes" id="UP000644507">
    <property type="component" value="Unassembled WGS sequence"/>
</dbReference>
<keyword evidence="1" id="KW-0732">Signal</keyword>
<feature type="chain" id="PRO_5038054838" description="Choice-of-anchor D domain-containing protein" evidence="1">
    <location>
        <begin position="21"/>
        <end position="993"/>
    </location>
</feature>
<accession>A0A918TSQ2</accession>
<reference evidence="2" key="2">
    <citation type="submission" date="2020-09" db="EMBL/GenBank/DDBJ databases">
        <authorList>
            <person name="Sun Q."/>
            <person name="Kim S."/>
        </authorList>
    </citation>
    <scope>NUCLEOTIDE SEQUENCE</scope>
    <source>
        <strain evidence="2">KCTC 12988</strain>
    </source>
</reference>
<evidence type="ECO:0008006" key="4">
    <source>
        <dbReference type="Google" id="ProtNLM"/>
    </source>
</evidence>
<keyword evidence="3" id="KW-1185">Reference proteome</keyword>